<organism evidence="1 2">
    <name type="scientific">Prauserella marina</name>
    <dbReference type="NCBI Taxonomy" id="530584"/>
    <lineage>
        <taxon>Bacteria</taxon>
        <taxon>Bacillati</taxon>
        <taxon>Actinomycetota</taxon>
        <taxon>Actinomycetes</taxon>
        <taxon>Pseudonocardiales</taxon>
        <taxon>Pseudonocardiaceae</taxon>
        <taxon>Prauserella</taxon>
    </lineage>
</organism>
<proteinExistence type="predicted"/>
<dbReference type="STRING" id="530584.SAMN05421630_110237"/>
<accession>A0A1G6W890</accession>
<dbReference type="EMBL" id="FMZE01000010">
    <property type="protein sequence ID" value="SDD62041.1"/>
    <property type="molecule type" value="Genomic_DNA"/>
</dbReference>
<evidence type="ECO:0000313" key="2">
    <source>
        <dbReference type="Proteomes" id="UP000199494"/>
    </source>
</evidence>
<name>A0A1G6W890_9PSEU</name>
<protein>
    <submittedName>
        <fullName evidence="1">Uncharacterized protein</fullName>
    </submittedName>
</protein>
<gene>
    <name evidence="1" type="ORF">SAMN05421630_110237</name>
</gene>
<dbReference type="AlphaFoldDB" id="A0A1G6W890"/>
<evidence type="ECO:0000313" key="1">
    <source>
        <dbReference type="EMBL" id="SDD62041.1"/>
    </source>
</evidence>
<reference evidence="1 2" key="1">
    <citation type="submission" date="2016-10" db="EMBL/GenBank/DDBJ databases">
        <authorList>
            <person name="de Groot N.N."/>
        </authorList>
    </citation>
    <scope>NUCLEOTIDE SEQUENCE [LARGE SCALE GENOMIC DNA]</scope>
    <source>
        <strain evidence="1 2">CGMCC 4.5506</strain>
    </source>
</reference>
<dbReference type="Proteomes" id="UP000199494">
    <property type="component" value="Unassembled WGS sequence"/>
</dbReference>
<sequence>MGRPPLPLGTWGKIRIRKLPSGVHRAIAKYRDYDGVTRRVERVGATNSKAQNNLLEALRDRVRVVRESEITANSKVEVGAAVYFAELKRSDKAVRTKQDYMGAWERYLREPLAQLR</sequence>
<keyword evidence="2" id="KW-1185">Reference proteome</keyword>
<dbReference type="OrthoDB" id="4326943at2"/>
<dbReference type="RefSeq" id="WP_143021431.1">
    <property type="nucleotide sequence ID" value="NZ_CP016353.1"/>
</dbReference>